<dbReference type="InterPro" id="IPR016204">
    <property type="entry name" value="HDH"/>
</dbReference>
<comment type="catalytic activity">
    <reaction evidence="15">
        <text>L-homoserine + NAD(+) = L-aspartate 4-semialdehyde + NADH + H(+)</text>
        <dbReference type="Rhea" id="RHEA:15757"/>
        <dbReference type="ChEBI" id="CHEBI:15378"/>
        <dbReference type="ChEBI" id="CHEBI:57476"/>
        <dbReference type="ChEBI" id="CHEBI:57540"/>
        <dbReference type="ChEBI" id="CHEBI:57945"/>
        <dbReference type="ChEBI" id="CHEBI:537519"/>
        <dbReference type="EC" id="1.1.1.3"/>
    </reaction>
    <physiologicalReaction direction="right-to-left" evidence="15">
        <dbReference type="Rhea" id="RHEA:15759"/>
    </physiologicalReaction>
</comment>
<evidence type="ECO:0000256" key="7">
    <source>
        <dbReference type="ARBA" id="ARBA00022605"/>
    </source>
</evidence>
<comment type="catalytic activity">
    <reaction evidence="14">
        <text>L-homoserine + NADP(+) = L-aspartate 4-semialdehyde + NADPH + H(+)</text>
        <dbReference type="Rhea" id="RHEA:15761"/>
        <dbReference type="ChEBI" id="CHEBI:15378"/>
        <dbReference type="ChEBI" id="CHEBI:57476"/>
        <dbReference type="ChEBI" id="CHEBI:57783"/>
        <dbReference type="ChEBI" id="CHEBI:58349"/>
        <dbReference type="ChEBI" id="CHEBI:537519"/>
        <dbReference type="EC" id="1.1.1.3"/>
    </reaction>
    <physiologicalReaction direction="right-to-left" evidence="14">
        <dbReference type="Rhea" id="RHEA:15763"/>
    </physiologicalReaction>
</comment>
<evidence type="ECO:0000256" key="15">
    <source>
        <dbReference type="ARBA" id="ARBA00049031"/>
    </source>
</evidence>
<comment type="similarity">
    <text evidence="4 17">Belongs to the homoserine dehydrogenase family.</text>
</comment>
<keyword evidence="12 16" id="KW-0486">Methionine biosynthesis</keyword>
<keyword evidence="8 16" id="KW-0791">Threonine biosynthesis</keyword>
<evidence type="ECO:0000256" key="11">
    <source>
        <dbReference type="ARBA" id="ARBA00023053"/>
    </source>
</evidence>
<dbReference type="Pfam" id="PF03447">
    <property type="entry name" value="NAD_binding_3"/>
    <property type="match status" value="1"/>
</dbReference>
<dbReference type="Pfam" id="PF01842">
    <property type="entry name" value="ACT"/>
    <property type="match status" value="1"/>
</dbReference>
<dbReference type="RefSeq" id="WP_203675764.1">
    <property type="nucleotide sequence ID" value="NZ_BONP01000027.1"/>
</dbReference>
<evidence type="ECO:0000256" key="8">
    <source>
        <dbReference type="ARBA" id="ARBA00022697"/>
    </source>
</evidence>
<sequence>MALTPGSRPPLRVAVLGCGVVGTEVVRRLVTEGDELAARVGTRLELVGIAVRSLDAERDEVVDRDLLTTDADALVRSADVVVELMGGIEPARSLVLAALGAGACVVTANKALLAQDGPTLYAAADAAGVDLYFEAAVAGAIPIVRPVRESLAGDTVQRLLGIVNGTTNYVLDSMTTEGLDLEQAVKEAQALGYAEADPTADVEGYDAAAKAAILASLAFHTRVALDDVDRTGITALTAADVAWAERTGHVLKLLAVAERARTAEGRDGVLVRVQPTLVPADHPLAGVRQAFNAVFVEAEAAGELMFYGRGAGGAPTSSAVLGDLVSVARHRVLGGKGPVESSHADLPVLDRGEARSRYQVRLEVDDRPGVLSRVAAELAAQDVSIESVRQTPQLTGDDASATLVITTHTAPERAVRATVEAVAALPVVRQVVSVLPVL</sequence>
<dbReference type="SUPFAM" id="SSF51735">
    <property type="entry name" value="NAD(P)-binding Rossmann-fold domains"/>
    <property type="match status" value="1"/>
</dbReference>
<dbReference type="PROSITE" id="PS01042">
    <property type="entry name" value="HOMOSER_DHGENASE"/>
    <property type="match status" value="1"/>
</dbReference>
<dbReference type="InterPro" id="IPR019811">
    <property type="entry name" value="HDH_CS"/>
</dbReference>
<evidence type="ECO:0000256" key="5">
    <source>
        <dbReference type="ARBA" id="ARBA00013213"/>
    </source>
</evidence>
<evidence type="ECO:0000256" key="10">
    <source>
        <dbReference type="ARBA" id="ARBA00023002"/>
    </source>
</evidence>
<evidence type="ECO:0000256" key="3">
    <source>
        <dbReference type="ARBA" id="ARBA00005062"/>
    </source>
</evidence>
<dbReference type="PIRSF" id="PIRSF000098">
    <property type="entry name" value="Homoser_dehydrog"/>
    <property type="match status" value="1"/>
</dbReference>
<accession>A0ABQ4DQ65</accession>
<evidence type="ECO:0000256" key="13">
    <source>
        <dbReference type="ARBA" id="ARBA00044930"/>
    </source>
</evidence>
<feature type="domain" description="ACT" evidence="18">
    <location>
        <begin position="359"/>
        <end position="436"/>
    </location>
</feature>
<keyword evidence="7 16" id="KW-0028">Amino-acid biosynthesis</keyword>
<dbReference type="SUPFAM" id="SSF55347">
    <property type="entry name" value="Glyceraldehyde-3-phosphate dehydrogenase-like, C-terminal domain"/>
    <property type="match status" value="1"/>
</dbReference>
<dbReference type="Gene3D" id="3.40.50.720">
    <property type="entry name" value="NAD(P)-binding Rossmann-like Domain"/>
    <property type="match status" value="1"/>
</dbReference>
<dbReference type="InterPro" id="IPR045865">
    <property type="entry name" value="ACT-like_dom_sf"/>
</dbReference>
<keyword evidence="20" id="KW-1185">Reference proteome</keyword>
<comment type="pathway">
    <text evidence="3 16">Amino-acid biosynthesis; L-methionine biosynthesis via de novo pathway; L-homoserine from L-aspartate: step 3/3.</text>
</comment>
<evidence type="ECO:0000256" key="17">
    <source>
        <dbReference type="RuleBase" id="RU004171"/>
    </source>
</evidence>
<dbReference type="NCBIfam" id="NF004976">
    <property type="entry name" value="PRK06349.1"/>
    <property type="match status" value="1"/>
</dbReference>
<comment type="function">
    <text evidence="13">Catalyzes the conversion of L-aspartate-beta-semialdehyde (L-Asa) to L-homoserine (L-Hse), the third step in the biosynthesis of threonine and methionine from aspartate.</text>
</comment>
<dbReference type="Proteomes" id="UP000614741">
    <property type="component" value="Unassembled WGS sequence"/>
</dbReference>
<organism evidence="19 20">
    <name type="scientific">Cellulomonas phragmiteti</name>
    <dbReference type="NCBI Taxonomy" id="478780"/>
    <lineage>
        <taxon>Bacteria</taxon>
        <taxon>Bacillati</taxon>
        <taxon>Actinomycetota</taxon>
        <taxon>Actinomycetes</taxon>
        <taxon>Micrococcales</taxon>
        <taxon>Cellulomonadaceae</taxon>
        <taxon>Cellulomonas</taxon>
    </lineage>
</organism>
<proteinExistence type="inferred from homology"/>
<protein>
    <recommendedName>
        <fullName evidence="6 16">Homoserine dehydrogenase</fullName>
        <ecNumber evidence="5 16">1.1.1.3</ecNumber>
    </recommendedName>
</protein>
<evidence type="ECO:0000256" key="12">
    <source>
        <dbReference type="ARBA" id="ARBA00023167"/>
    </source>
</evidence>
<name>A0ABQ4DQ65_9CELL</name>
<keyword evidence="10 16" id="KW-0560">Oxidoreductase</keyword>
<keyword evidence="9 16" id="KW-0521">NADP</keyword>
<dbReference type="Pfam" id="PF00742">
    <property type="entry name" value="Homoserine_dh"/>
    <property type="match status" value="1"/>
</dbReference>
<evidence type="ECO:0000256" key="2">
    <source>
        <dbReference type="ARBA" id="ARBA00005056"/>
    </source>
</evidence>
<comment type="pathway">
    <text evidence="2 16">Amino-acid biosynthesis; L-threonine biosynthesis; L-threonine from L-aspartate: step 3/5.</text>
</comment>
<dbReference type="InterPro" id="IPR005106">
    <property type="entry name" value="Asp/hSer_DH_NAD-bd"/>
</dbReference>
<keyword evidence="11" id="KW-0915">Sodium</keyword>
<dbReference type="Gene3D" id="3.30.360.10">
    <property type="entry name" value="Dihydrodipicolinate Reductase, domain 2"/>
    <property type="match status" value="1"/>
</dbReference>
<dbReference type="InterPro" id="IPR002912">
    <property type="entry name" value="ACT_dom"/>
</dbReference>
<dbReference type="PANTHER" id="PTHR43331:SF1">
    <property type="entry name" value="HOMOSERINE DEHYDROGENASE"/>
    <property type="match status" value="1"/>
</dbReference>
<evidence type="ECO:0000313" key="19">
    <source>
        <dbReference type="EMBL" id="GIG41478.1"/>
    </source>
</evidence>
<dbReference type="PANTHER" id="PTHR43331">
    <property type="entry name" value="HOMOSERINE DEHYDROGENASE"/>
    <property type="match status" value="1"/>
</dbReference>
<dbReference type="EMBL" id="BONP01000027">
    <property type="protein sequence ID" value="GIG41478.1"/>
    <property type="molecule type" value="Genomic_DNA"/>
</dbReference>
<evidence type="ECO:0000256" key="6">
    <source>
        <dbReference type="ARBA" id="ARBA00013376"/>
    </source>
</evidence>
<evidence type="ECO:0000256" key="4">
    <source>
        <dbReference type="ARBA" id="ARBA00006753"/>
    </source>
</evidence>
<dbReference type="InterPro" id="IPR036291">
    <property type="entry name" value="NAD(P)-bd_dom_sf"/>
</dbReference>
<evidence type="ECO:0000256" key="1">
    <source>
        <dbReference type="ARBA" id="ARBA00001920"/>
    </source>
</evidence>
<evidence type="ECO:0000256" key="16">
    <source>
        <dbReference type="RuleBase" id="RU000579"/>
    </source>
</evidence>
<dbReference type="SUPFAM" id="SSF55021">
    <property type="entry name" value="ACT-like"/>
    <property type="match status" value="1"/>
</dbReference>
<dbReference type="EC" id="1.1.1.3" evidence="5 16"/>
<gene>
    <name evidence="19" type="ORF">Cph01nite_32400</name>
</gene>
<evidence type="ECO:0000256" key="14">
    <source>
        <dbReference type="ARBA" id="ARBA00048841"/>
    </source>
</evidence>
<dbReference type="PROSITE" id="PS51671">
    <property type="entry name" value="ACT"/>
    <property type="match status" value="1"/>
</dbReference>
<dbReference type="InterPro" id="IPR001342">
    <property type="entry name" value="HDH_cat"/>
</dbReference>
<comment type="caution">
    <text evidence="19">The sequence shown here is derived from an EMBL/GenBank/DDBJ whole genome shotgun (WGS) entry which is preliminary data.</text>
</comment>
<evidence type="ECO:0000259" key="18">
    <source>
        <dbReference type="PROSITE" id="PS51671"/>
    </source>
</evidence>
<dbReference type="CDD" id="cd04881">
    <property type="entry name" value="ACT_HSDH-Hom"/>
    <property type="match status" value="1"/>
</dbReference>
<evidence type="ECO:0000256" key="9">
    <source>
        <dbReference type="ARBA" id="ARBA00022857"/>
    </source>
</evidence>
<reference evidence="19 20" key="1">
    <citation type="submission" date="2021-01" db="EMBL/GenBank/DDBJ databases">
        <title>Whole genome shotgun sequence of Cellulomonas phragmiteti NBRC 110785.</title>
        <authorList>
            <person name="Komaki H."/>
            <person name="Tamura T."/>
        </authorList>
    </citation>
    <scope>NUCLEOTIDE SEQUENCE [LARGE SCALE GENOMIC DNA]</scope>
    <source>
        <strain evidence="19 20">NBRC 110785</strain>
    </source>
</reference>
<evidence type="ECO:0000313" key="20">
    <source>
        <dbReference type="Proteomes" id="UP000614741"/>
    </source>
</evidence>
<comment type="cofactor">
    <cofactor evidence="1">
        <name>a metal cation</name>
        <dbReference type="ChEBI" id="CHEBI:25213"/>
    </cofactor>
</comment>
<dbReference type="Gene3D" id="3.30.70.260">
    <property type="match status" value="1"/>
</dbReference>